<accession>A0A7S7YER7</accession>
<sequence>MGDELAAANALMELGMQTRKRSRTALITSHRIPGTEENLYAIFNSDTGEQYLFIHELCRLLGMNRTTIAYWFRVSGASKRQIKHDKNISASARILFGGRNSYVFYGVRDVVLTLTRFAASRQPRREECQQRVLGVLEFLKTIM</sequence>
<evidence type="ECO:0000313" key="1">
    <source>
        <dbReference type="EMBL" id="QPB44461.1"/>
    </source>
</evidence>
<dbReference type="EMBL" id="MW018138">
    <property type="protein sequence ID" value="QPB44461.1"/>
    <property type="molecule type" value="Genomic_DNA"/>
</dbReference>
<reference evidence="1 2" key="1">
    <citation type="submission" date="2020-09" db="EMBL/GenBank/DDBJ databases">
        <authorList>
            <person name="Zhang R."/>
            <person name="Garcia K."/>
            <person name="Ogata H."/>
        </authorList>
    </citation>
    <scope>NUCLEOTIDE SEQUENCE [LARGE SCALE GENOMIC DNA]</scope>
    <source>
        <strain evidence="2">stheno</strain>
    </source>
</reference>
<dbReference type="KEGG" id="vg:80543657"/>
<organism evidence="1 2">
    <name type="scientific">Medusavirus stheno T3</name>
    <dbReference type="NCBI Taxonomy" id="3069717"/>
    <lineage>
        <taxon>Viruses</taxon>
        <taxon>Varidnaviria</taxon>
        <taxon>Bamfordvirae</taxon>
        <taxon>Nucleocytoviricota</taxon>
        <taxon>Megaviricetes</taxon>
        <taxon>Mamonoviridae</taxon>
        <taxon>Medusavirus</taxon>
        <taxon>Medusavirus sthenus</taxon>
    </lineage>
</organism>
<keyword evidence="2" id="KW-1185">Reference proteome</keyword>
<evidence type="ECO:0000313" key="2">
    <source>
        <dbReference type="Proteomes" id="UP001162098"/>
    </source>
</evidence>
<dbReference type="Proteomes" id="UP001162098">
    <property type="component" value="Segment"/>
</dbReference>
<name>A0A7S7YER7_9VIRU</name>
<protein>
    <submittedName>
        <fullName evidence="1">Uncharacterized protein</fullName>
    </submittedName>
</protein>
<proteinExistence type="predicted"/>